<reference evidence="6 7" key="1">
    <citation type="submission" date="2023-08" db="EMBL/GenBank/DDBJ databases">
        <title>Pleionea litopenaei sp. nov., isolated from stomach of juvenile Litopenaeus vannamei.</title>
        <authorList>
            <person name="Rho A.M."/>
            <person name="Hwang C.Y."/>
        </authorList>
    </citation>
    <scope>NUCLEOTIDE SEQUENCE [LARGE SCALE GENOMIC DNA]</scope>
    <source>
        <strain evidence="6 7">HL-JVS1</strain>
    </source>
</reference>
<name>A0AA51RVI3_9GAMM</name>
<gene>
    <name evidence="4" type="primary">truD</name>
    <name evidence="6" type="ORF">Q9312_06360</name>
</gene>
<keyword evidence="7" id="KW-1185">Reference proteome</keyword>
<comment type="catalytic activity">
    <reaction evidence="4">
        <text>uridine(13) in tRNA = pseudouridine(13) in tRNA</text>
        <dbReference type="Rhea" id="RHEA:42540"/>
        <dbReference type="Rhea" id="RHEA-COMP:10105"/>
        <dbReference type="Rhea" id="RHEA-COMP:10106"/>
        <dbReference type="ChEBI" id="CHEBI:65314"/>
        <dbReference type="ChEBI" id="CHEBI:65315"/>
        <dbReference type="EC" id="5.4.99.27"/>
    </reaction>
</comment>
<feature type="domain" description="TRUD" evidence="5">
    <location>
        <begin position="159"/>
        <end position="303"/>
    </location>
</feature>
<evidence type="ECO:0000256" key="2">
    <source>
        <dbReference type="ARBA" id="ARBA00022694"/>
    </source>
</evidence>
<dbReference type="EMBL" id="CP133548">
    <property type="protein sequence ID" value="WMS88536.1"/>
    <property type="molecule type" value="Genomic_DNA"/>
</dbReference>
<evidence type="ECO:0000313" key="6">
    <source>
        <dbReference type="EMBL" id="WMS88536.1"/>
    </source>
</evidence>
<comment type="function">
    <text evidence="4">Responsible for synthesis of pseudouridine from uracil-13 in transfer RNAs.</text>
</comment>
<evidence type="ECO:0000259" key="5">
    <source>
        <dbReference type="PROSITE" id="PS50984"/>
    </source>
</evidence>
<dbReference type="RefSeq" id="WP_309203750.1">
    <property type="nucleotide sequence ID" value="NZ_CP133548.1"/>
</dbReference>
<dbReference type="Gene3D" id="3.30.2350.20">
    <property type="entry name" value="TruD, catalytic domain"/>
    <property type="match status" value="1"/>
</dbReference>
<dbReference type="GO" id="GO:0031119">
    <property type="term" value="P:tRNA pseudouridine synthesis"/>
    <property type="evidence" value="ECO:0007669"/>
    <property type="project" value="UniProtKB-UniRule"/>
</dbReference>
<proteinExistence type="inferred from homology"/>
<evidence type="ECO:0000256" key="1">
    <source>
        <dbReference type="ARBA" id="ARBA00007953"/>
    </source>
</evidence>
<evidence type="ECO:0000256" key="3">
    <source>
        <dbReference type="ARBA" id="ARBA00023235"/>
    </source>
</evidence>
<dbReference type="GO" id="GO:0005829">
    <property type="term" value="C:cytosol"/>
    <property type="evidence" value="ECO:0007669"/>
    <property type="project" value="TreeGrafter"/>
</dbReference>
<dbReference type="SUPFAM" id="SSF55120">
    <property type="entry name" value="Pseudouridine synthase"/>
    <property type="match status" value="1"/>
</dbReference>
<comment type="similarity">
    <text evidence="1 4">Belongs to the pseudouridine synthase TruD family.</text>
</comment>
<dbReference type="InterPro" id="IPR050170">
    <property type="entry name" value="TruD_pseudoU_synthase"/>
</dbReference>
<evidence type="ECO:0000313" key="7">
    <source>
        <dbReference type="Proteomes" id="UP001239782"/>
    </source>
</evidence>
<dbReference type="HAMAP" id="MF_01082">
    <property type="entry name" value="TruD"/>
    <property type="match status" value="1"/>
</dbReference>
<dbReference type="InterPro" id="IPR020119">
    <property type="entry name" value="PsdUridine_synth_TruD_CS"/>
</dbReference>
<accession>A0AA51RVI3</accession>
<protein>
    <recommendedName>
        <fullName evidence="4">tRNA pseudouridine synthase D</fullName>
        <ecNumber evidence="4">5.4.99.27</ecNumber>
    </recommendedName>
    <alternativeName>
        <fullName evidence="4">tRNA pseudouridine(13) synthase</fullName>
    </alternativeName>
    <alternativeName>
        <fullName evidence="4">tRNA pseudouridylate synthase D</fullName>
    </alternativeName>
    <alternativeName>
        <fullName evidence="4">tRNA-uridine isomerase D</fullName>
    </alternativeName>
</protein>
<dbReference type="PROSITE" id="PS01268">
    <property type="entry name" value="UPF0024"/>
    <property type="match status" value="1"/>
</dbReference>
<evidence type="ECO:0000256" key="4">
    <source>
        <dbReference type="HAMAP-Rule" id="MF_01082"/>
    </source>
</evidence>
<dbReference type="InterPro" id="IPR020103">
    <property type="entry name" value="PsdUridine_synth_cat_dom_sf"/>
</dbReference>
<dbReference type="GO" id="GO:0003723">
    <property type="term" value="F:RNA binding"/>
    <property type="evidence" value="ECO:0007669"/>
    <property type="project" value="InterPro"/>
</dbReference>
<dbReference type="PROSITE" id="PS50984">
    <property type="entry name" value="TRUD"/>
    <property type="match status" value="1"/>
</dbReference>
<dbReference type="PANTHER" id="PTHR47811">
    <property type="entry name" value="TRNA PSEUDOURIDINE SYNTHASE D"/>
    <property type="match status" value="1"/>
</dbReference>
<dbReference type="EC" id="5.4.99.27" evidence="4"/>
<dbReference type="Proteomes" id="UP001239782">
    <property type="component" value="Chromosome"/>
</dbReference>
<dbReference type="InterPro" id="IPR011760">
    <property type="entry name" value="PsdUridine_synth_TruD_insert"/>
</dbReference>
<dbReference type="KEGG" id="plei:Q9312_06360"/>
<dbReference type="Pfam" id="PF01142">
    <property type="entry name" value="TruD"/>
    <property type="match status" value="2"/>
</dbReference>
<dbReference type="GO" id="GO:0160150">
    <property type="term" value="F:tRNA pseudouridine(13) synthase activity"/>
    <property type="evidence" value="ECO:0007669"/>
    <property type="project" value="UniProtKB-EC"/>
</dbReference>
<dbReference type="InterPro" id="IPR042214">
    <property type="entry name" value="TruD_catalytic"/>
</dbReference>
<sequence length="351" mass="40085">MQSNSEISFPWKPSQSPVIAAAKYKSSPEDFIVEEELSFELSGDGEHEFLWVEKRNANTQWVIKHIAQWLGVRERDIGHAGLKDKHGVTRQWLSVYLPGKALPETLLTHDDFAILKTVRHNKKLKIGSIRENRFTLILRAVKGEKEDIEQRLQKIAQTGFPNYFGEQRFGFAMNNLSKARAMLVQKRRFKKSQQSIYLSAIRSWFFNQFLASRISSEHWQRPMTGDRINLNSTRSFFVYDAEDEDLSGRLLAGDVHVAGPLPGKDIFSLQPPLSDDLLKTWEEYADCLEFLPGKTDFRSLRVIPGNLSWQWMNSDDDLELSFALSSGSYATALLHELGSVEDAAPKHRNAG</sequence>
<dbReference type="InterPro" id="IPR001656">
    <property type="entry name" value="PsdUridine_synth_TruD"/>
</dbReference>
<feature type="active site" description="Nucleophile" evidence="4">
    <location>
        <position position="84"/>
    </location>
</feature>
<organism evidence="6 7">
    <name type="scientific">Pleionea litopenaei</name>
    <dbReference type="NCBI Taxonomy" id="3070815"/>
    <lineage>
        <taxon>Bacteria</taxon>
        <taxon>Pseudomonadati</taxon>
        <taxon>Pseudomonadota</taxon>
        <taxon>Gammaproteobacteria</taxon>
        <taxon>Oceanospirillales</taxon>
        <taxon>Pleioneaceae</taxon>
        <taxon>Pleionea</taxon>
    </lineage>
</organism>
<dbReference type="Gene3D" id="3.30.2340.10">
    <property type="entry name" value="TruD, insertion domain"/>
    <property type="match status" value="1"/>
</dbReference>
<keyword evidence="3 4" id="KW-0413">Isomerase</keyword>
<dbReference type="AlphaFoldDB" id="A0AA51RVI3"/>
<keyword evidence="2 4" id="KW-0819">tRNA processing</keyword>
<dbReference type="InterPro" id="IPR043165">
    <property type="entry name" value="TruD_insert_sf"/>
</dbReference>
<dbReference type="PANTHER" id="PTHR47811:SF1">
    <property type="entry name" value="TRNA PSEUDOURIDINE SYNTHASE D"/>
    <property type="match status" value="1"/>
</dbReference>